<dbReference type="InterPro" id="IPR013106">
    <property type="entry name" value="Ig_V-set"/>
</dbReference>
<keyword evidence="3 11" id="KW-0732">Signal</keyword>
<keyword evidence="2 10" id="KW-0812">Transmembrane</keyword>
<dbReference type="GO" id="GO:0043277">
    <property type="term" value="P:apoptotic cell clearance"/>
    <property type="evidence" value="ECO:0007669"/>
    <property type="project" value="TreeGrafter"/>
</dbReference>
<accession>A0A8C3PRN2</accession>
<evidence type="ECO:0000256" key="8">
    <source>
        <dbReference type="ARBA" id="ARBA00023319"/>
    </source>
</evidence>
<dbReference type="Proteomes" id="UP000694419">
    <property type="component" value="Unplaced"/>
</dbReference>
<evidence type="ECO:0000313" key="13">
    <source>
        <dbReference type="Ensembl" id="ENSCPGP00000022584.1"/>
    </source>
</evidence>
<keyword evidence="14" id="KW-1185">Reference proteome</keyword>
<evidence type="ECO:0000256" key="11">
    <source>
        <dbReference type="SAM" id="SignalP"/>
    </source>
</evidence>
<feature type="chain" id="PRO_5034548586" description="Ig-like domain-containing protein" evidence="11">
    <location>
        <begin position="22"/>
        <end position="276"/>
    </location>
</feature>
<keyword evidence="5 10" id="KW-0472">Membrane</keyword>
<dbReference type="GO" id="GO:0016020">
    <property type="term" value="C:membrane"/>
    <property type="evidence" value="ECO:0007669"/>
    <property type="project" value="UniProtKB-SubCell"/>
</dbReference>
<dbReference type="Gene3D" id="2.60.40.10">
    <property type="entry name" value="Immunoglobulins"/>
    <property type="match status" value="1"/>
</dbReference>
<dbReference type="Pfam" id="PF07686">
    <property type="entry name" value="V-set"/>
    <property type="match status" value="1"/>
</dbReference>
<dbReference type="PROSITE" id="PS50835">
    <property type="entry name" value="IG_LIKE"/>
    <property type="match status" value="1"/>
</dbReference>
<protein>
    <recommendedName>
        <fullName evidence="12">Ig-like domain-containing protein</fullName>
    </recommendedName>
</protein>
<dbReference type="InterPro" id="IPR007110">
    <property type="entry name" value="Ig-like_dom"/>
</dbReference>
<dbReference type="InterPro" id="IPR013783">
    <property type="entry name" value="Ig-like_fold"/>
</dbReference>
<evidence type="ECO:0000256" key="4">
    <source>
        <dbReference type="ARBA" id="ARBA00022989"/>
    </source>
</evidence>
<evidence type="ECO:0000256" key="2">
    <source>
        <dbReference type="ARBA" id="ARBA00022692"/>
    </source>
</evidence>
<evidence type="ECO:0000256" key="3">
    <source>
        <dbReference type="ARBA" id="ARBA00022729"/>
    </source>
</evidence>
<evidence type="ECO:0000256" key="10">
    <source>
        <dbReference type="SAM" id="Phobius"/>
    </source>
</evidence>
<reference evidence="13" key="1">
    <citation type="submission" date="2025-08" db="UniProtKB">
        <authorList>
            <consortium name="Ensembl"/>
        </authorList>
    </citation>
    <scope>IDENTIFICATION</scope>
</reference>
<proteinExistence type="inferred from homology"/>
<dbReference type="SMART" id="SM00409">
    <property type="entry name" value="IG"/>
    <property type="match status" value="1"/>
</dbReference>
<feature type="transmembrane region" description="Helical" evidence="10">
    <location>
        <begin position="209"/>
        <end position="231"/>
    </location>
</feature>
<name>A0A8C3PRN2_9CHAR</name>
<dbReference type="PANTHER" id="PTHR46608">
    <property type="entry name" value="T-CELL IMMUNOGLOBULIN AND MUCIN DOMAIN-CONTAINING PROTEIN 4"/>
    <property type="match status" value="1"/>
</dbReference>
<dbReference type="Ensembl" id="ENSCPGT00000024691.1">
    <property type="protein sequence ID" value="ENSCPGP00000022584.1"/>
    <property type="gene ID" value="ENSCPGG00000015683.1"/>
</dbReference>
<evidence type="ECO:0000313" key="14">
    <source>
        <dbReference type="Proteomes" id="UP000694419"/>
    </source>
</evidence>
<sequence length="276" mass="30938">MSSYFCVNWMLLVLSTGSTVSELLVKGKVGQDITVPCSYRVQNRQDITSMCWGRDKCPTSKCSQTIIWTDGWKVTEQSNSRYTLKGDLQRGDVSLTIVNAVEADSGTYCCRVEISGWFNDQLRNYNVVVEKARISTASPHTYTSAQTSAPGSTNESSFTITRTWPPVSASEAPQTAPGPCSNTSDCWDVTSNMQNPSVSRPRQQYSENWLYIGIGLCVVLLVILFLSLFIIRRYSYNKKATGDFPNFVAFWRPERAGDHSALEDETRAEENVYIIH</sequence>
<dbReference type="GO" id="GO:0060097">
    <property type="term" value="P:cytoskeletal rearrangement involved in phagocytosis, engulfment"/>
    <property type="evidence" value="ECO:0007669"/>
    <property type="project" value="TreeGrafter"/>
</dbReference>
<evidence type="ECO:0000256" key="9">
    <source>
        <dbReference type="ARBA" id="ARBA00038203"/>
    </source>
</evidence>
<dbReference type="InterPro" id="IPR036179">
    <property type="entry name" value="Ig-like_dom_sf"/>
</dbReference>
<dbReference type="InterPro" id="IPR003599">
    <property type="entry name" value="Ig_sub"/>
</dbReference>
<feature type="domain" description="Ig-like" evidence="12">
    <location>
        <begin position="30"/>
        <end position="135"/>
    </location>
</feature>
<keyword evidence="7" id="KW-0325">Glycoprotein</keyword>
<keyword evidence="6" id="KW-1015">Disulfide bond</keyword>
<evidence type="ECO:0000259" key="12">
    <source>
        <dbReference type="PROSITE" id="PS50835"/>
    </source>
</evidence>
<organism evidence="13 14">
    <name type="scientific">Calidris pygmaea</name>
    <name type="common">Spoon-billed sandpiper</name>
    <dbReference type="NCBI Taxonomy" id="425635"/>
    <lineage>
        <taxon>Eukaryota</taxon>
        <taxon>Metazoa</taxon>
        <taxon>Chordata</taxon>
        <taxon>Craniata</taxon>
        <taxon>Vertebrata</taxon>
        <taxon>Euteleostomi</taxon>
        <taxon>Archelosauria</taxon>
        <taxon>Archosauria</taxon>
        <taxon>Dinosauria</taxon>
        <taxon>Saurischia</taxon>
        <taxon>Theropoda</taxon>
        <taxon>Coelurosauria</taxon>
        <taxon>Aves</taxon>
        <taxon>Neognathae</taxon>
        <taxon>Neoaves</taxon>
        <taxon>Charadriiformes</taxon>
        <taxon>Scolopacidae</taxon>
        <taxon>Calidris</taxon>
    </lineage>
</organism>
<dbReference type="AlphaFoldDB" id="A0A8C3PRN2"/>
<dbReference type="GO" id="GO:0001786">
    <property type="term" value="F:phosphatidylserine binding"/>
    <property type="evidence" value="ECO:0007669"/>
    <property type="project" value="TreeGrafter"/>
</dbReference>
<keyword evidence="8" id="KW-0393">Immunoglobulin domain</keyword>
<comment type="similarity">
    <text evidence="9">Belongs to the immunoglobulin superfamily. TIM family.</text>
</comment>
<dbReference type="PANTHER" id="PTHR46608:SF3">
    <property type="entry name" value="T-CELL IMMUNOGLOBULIN AND MUCIN DOMAIN-CONTAINING PROTEIN 4"/>
    <property type="match status" value="1"/>
</dbReference>
<evidence type="ECO:0000256" key="6">
    <source>
        <dbReference type="ARBA" id="ARBA00023157"/>
    </source>
</evidence>
<comment type="subcellular location">
    <subcellularLocation>
        <location evidence="1">Membrane</location>
        <topology evidence="1">Single-pass type I membrane protein</topology>
    </subcellularLocation>
</comment>
<keyword evidence="4 10" id="KW-1133">Transmembrane helix</keyword>
<evidence type="ECO:0000256" key="7">
    <source>
        <dbReference type="ARBA" id="ARBA00023180"/>
    </source>
</evidence>
<reference evidence="13" key="2">
    <citation type="submission" date="2025-09" db="UniProtKB">
        <authorList>
            <consortium name="Ensembl"/>
        </authorList>
    </citation>
    <scope>IDENTIFICATION</scope>
</reference>
<evidence type="ECO:0000256" key="1">
    <source>
        <dbReference type="ARBA" id="ARBA00004479"/>
    </source>
</evidence>
<feature type="signal peptide" evidence="11">
    <location>
        <begin position="1"/>
        <end position="21"/>
    </location>
</feature>
<evidence type="ECO:0000256" key="5">
    <source>
        <dbReference type="ARBA" id="ARBA00023136"/>
    </source>
</evidence>
<dbReference type="FunFam" id="2.60.40.10:FF:000774">
    <property type="entry name" value="Hepatitis A virus cellular receptor 1"/>
    <property type="match status" value="1"/>
</dbReference>
<dbReference type="SUPFAM" id="SSF48726">
    <property type="entry name" value="Immunoglobulin"/>
    <property type="match status" value="1"/>
</dbReference>